<gene>
    <name evidence="2" type="ORF">HMPREF0402_01008</name>
</gene>
<dbReference type="BioCyc" id="FSP457404-HMP:GTSQ-1010-MONOMER"/>
<comment type="caution">
    <text evidence="2">The sequence shown here is derived from an EMBL/GenBank/DDBJ whole genome shotgun (WGS) entry which is preliminary data.</text>
</comment>
<dbReference type="PATRIC" id="fig|457404.5.peg.264"/>
<dbReference type="Gene3D" id="3.40.190.10">
    <property type="entry name" value="Periplasmic binding protein-like II"/>
    <property type="match status" value="1"/>
</dbReference>
<reference evidence="2 3" key="1">
    <citation type="submission" date="2012-07" db="EMBL/GenBank/DDBJ databases">
        <title>The Genome Sequence of Fusobacterium ulcerans 12_1B.</title>
        <authorList>
            <consortium name="The Broad Institute Genome Sequencing Platform"/>
            <person name="Earl A."/>
            <person name="Ward D."/>
            <person name="Feldgarden M."/>
            <person name="Gevers D."/>
            <person name="Strauss J."/>
            <person name="Ambrose C.E."/>
            <person name="Allen-Vercoe E."/>
            <person name="Walker B."/>
            <person name="Young S.K."/>
            <person name="Zeng Q."/>
            <person name="Gargeya S."/>
            <person name="Fitzgerald M."/>
            <person name="Haas B."/>
            <person name="Abouelleil A."/>
            <person name="Alvarado L."/>
            <person name="Arachchi H.M."/>
            <person name="Berlin A.M."/>
            <person name="Chapman S.B."/>
            <person name="Goldberg J."/>
            <person name="Griggs A."/>
            <person name="Gujja S."/>
            <person name="Hansen M."/>
            <person name="Howarth C."/>
            <person name="Imamovic A."/>
            <person name="Larimer J."/>
            <person name="McCowen C."/>
            <person name="Montmayeur A."/>
            <person name="Murphy C."/>
            <person name="Neiman D."/>
            <person name="Pearson M."/>
            <person name="Priest M."/>
            <person name="Roberts A."/>
            <person name="Saif S."/>
            <person name="Shea T."/>
            <person name="Sisk P."/>
            <person name="Sykes S."/>
            <person name="Wortman J."/>
            <person name="Nusbaum C."/>
            <person name="Birren B."/>
        </authorList>
    </citation>
    <scope>NUCLEOTIDE SEQUENCE [LARGE SCALE GENOMIC DNA]</scope>
    <source>
        <strain evidence="2 3">12_1B</strain>
    </source>
</reference>
<evidence type="ECO:0000313" key="2">
    <source>
        <dbReference type="EMBL" id="EHO82978.1"/>
    </source>
</evidence>
<dbReference type="HOGENOM" id="CLU_2682493_0_0_0"/>
<keyword evidence="3" id="KW-1185">Reference proteome</keyword>
<dbReference type="Proteomes" id="UP000003233">
    <property type="component" value="Unassembled WGS sequence"/>
</dbReference>
<evidence type="ECO:0000256" key="1">
    <source>
        <dbReference type="SAM" id="SignalP"/>
    </source>
</evidence>
<name>H1PRG5_9FUSO</name>
<keyword evidence="1" id="KW-0732">Signal</keyword>
<dbReference type="SUPFAM" id="SSF53850">
    <property type="entry name" value="Periplasmic binding protein-like II"/>
    <property type="match status" value="1"/>
</dbReference>
<accession>H1PRG5</accession>
<proteinExistence type="predicted"/>
<feature type="chain" id="PRO_5003551732" evidence="1">
    <location>
        <begin position="24"/>
        <end position="74"/>
    </location>
</feature>
<sequence>MKKKLSMIFLLLVMALLSVNIYAETTVTVAQNADAKTLDPTASNDVPSHRVTLQIYDNLVDRDHGKLVPGLAES</sequence>
<protein>
    <submittedName>
        <fullName evidence="2">Uncharacterized protein</fullName>
    </submittedName>
</protein>
<evidence type="ECO:0000313" key="3">
    <source>
        <dbReference type="Proteomes" id="UP000003233"/>
    </source>
</evidence>
<organism evidence="2 3">
    <name type="scientific">Fusobacterium ulcerans 12-1B</name>
    <dbReference type="NCBI Taxonomy" id="457404"/>
    <lineage>
        <taxon>Bacteria</taxon>
        <taxon>Fusobacteriati</taxon>
        <taxon>Fusobacteriota</taxon>
        <taxon>Fusobacteriia</taxon>
        <taxon>Fusobacteriales</taxon>
        <taxon>Fusobacteriaceae</taxon>
        <taxon>Fusobacterium</taxon>
    </lineage>
</organism>
<dbReference type="EMBL" id="AGWJ02000002">
    <property type="protein sequence ID" value="EHO82978.1"/>
    <property type="molecule type" value="Genomic_DNA"/>
</dbReference>
<feature type="signal peptide" evidence="1">
    <location>
        <begin position="1"/>
        <end position="23"/>
    </location>
</feature>
<dbReference type="AlphaFoldDB" id="H1PRG5"/>